<organism evidence="2 3">
    <name type="scientific">Thalassiosira oceanica</name>
    <name type="common">Marine diatom</name>
    <dbReference type="NCBI Taxonomy" id="159749"/>
    <lineage>
        <taxon>Eukaryota</taxon>
        <taxon>Sar</taxon>
        <taxon>Stramenopiles</taxon>
        <taxon>Ochrophyta</taxon>
        <taxon>Bacillariophyta</taxon>
        <taxon>Coscinodiscophyceae</taxon>
        <taxon>Thalassiosirophycidae</taxon>
        <taxon>Thalassiosirales</taxon>
        <taxon>Thalassiosiraceae</taxon>
        <taxon>Thalassiosira</taxon>
    </lineage>
</organism>
<name>K0RZQ1_THAOC</name>
<feature type="compositionally biased region" description="Basic and acidic residues" evidence="1">
    <location>
        <begin position="85"/>
        <end position="98"/>
    </location>
</feature>
<proteinExistence type="predicted"/>
<dbReference type="EMBL" id="AGNL01023158">
    <property type="protein sequence ID" value="EJK59298.1"/>
    <property type="molecule type" value="Genomic_DNA"/>
</dbReference>
<feature type="compositionally biased region" description="Basic and acidic residues" evidence="1">
    <location>
        <begin position="24"/>
        <end position="72"/>
    </location>
</feature>
<feature type="compositionally biased region" description="Low complexity" evidence="1">
    <location>
        <begin position="73"/>
        <end position="84"/>
    </location>
</feature>
<accession>K0RZQ1</accession>
<gene>
    <name evidence="2" type="ORF">THAOC_20499</name>
</gene>
<keyword evidence="3" id="KW-1185">Reference proteome</keyword>
<feature type="non-terminal residue" evidence="2">
    <location>
        <position position="1"/>
    </location>
</feature>
<comment type="caution">
    <text evidence="2">The sequence shown here is derived from an EMBL/GenBank/DDBJ whole genome shotgun (WGS) entry which is preliminary data.</text>
</comment>
<protein>
    <submittedName>
        <fullName evidence="2">Uncharacterized protein</fullName>
    </submittedName>
</protein>
<evidence type="ECO:0000313" key="2">
    <source>
        <dbReference type="EMBL" id="EJK59298.1"/>
    </source>
</evidence>
<feature type="compositionally biased region" description="Polar residues" evidence="1">
    <location>
        <begin position="1"/>
        <end position="10"/>
    </location>
</feature>
<evidence type="ECO:0000313" key="3">
    <source>
        <dbReference type="Proteomes" id="UP000266841"/>
    </source>
</evidence>
<sequence length="104" mass="11216">APRTNCTRGRNSALPPPPAASARDGLRGQDLARGRFQERHLGAGGGRHEGRGAVERHDLRREGTRPARRPPDRAAAAVAVLVPPRAEDRASRRDRACGDRWSAG</sequence>
<feature type="region of interest" description="Disordered" evidence="1">
    <location>
        <begin position="1"/>
        <end position="104"/>
    </location>
</feature>
<dbReference type="AlphaFoldDB" id="K0RZQ1"/>
<dbReference type="Proteomes" id="UP000266841">
    <property type="component" value="Unassembled WGS sequence"/>
</dbReference>
<reference evidence="2 3" key="1">
    <citation type="journal article" date="2012" name="Genome Biol.">
        <title>Genome and low-iron response of an oceanic diatom adapted to chronic iron limitation.</title>
        <authorList>
            <person name="Lommer M."/>
            <person name="Specht M."/>
            <person name="Roy A.S."/>
            <person name="Kraemer L."/>
            <person name="Andreson R."/>
            <person name="Gutowska M.A."/>
            <person name="Wolf J."/>
            <person name="Bergner S.V."/>
            <person name="Schilhabel M.B."/>
            <person name="Klostermeier U.C."/>
            <person name="Beiko R.G."/>
            <person name="Rosenstiel P."/>
            <person name="Hippler M."/>
            <person name="Laroche J."/>
        </authorList>
    </citation>
    <scope>NUCLEOTIDE SEQUENCE [LARGE SCALE GENOMIC DNA]</scope>
    <source>
        <strain evidence="2 3">CCMP1005</strain>
    </source>
</reference>
<evidence type="ECO:0000256" key="1">
    <source>
        <dbReference type="SAM" id="MobiDB-lite"/>
    </source>
</evidence>